<dbReference type="GO" id="GO:0006520">
    <property type="term" value="P:amino acid metabolic process"/>
    <property type="evidence" value="ECO:0007669"/>
    <property type="project" value="InterPro"/>
</dbReference>
<evidence type="ECO:0000313" key="9">
    <source>
        <dbReference type="Proteomes" id="UP000184314"/>
    </source>
</evidence>
<dbReference type="EMBL" id="FQZX01000002">
    <property type="protein sequence ID" value="SHK31236.1"/>
    <property type="molecule type" value="Genomic_DNA"/>
</dbReference>
<reference evidence="9" key="1">
    <citation type="submission" date="2016-11" db="EMBL/GenBank/DDBJ databases">
        <authorList>
            <person name="Varghese N."/>
            <person name="Submissions S."/>
        </authorList>
    </citation>
    <scope>NUCLEOTIDE SEQUENCE [LARGE SCALE GENOMIC DNA]</scope>
    <source>
        <strain evidence="9">DSM 16478</strain>
    </source>
</reference>
<evidence type="ECO:0000256" key="1">
    <source>
        <dbReference type="ARBA" id="ARBA00001933"/>
    </source>
</evidence>
<keyword evidence="9" id="KW-1185">Reference proteome</keyword>
<keyword evidence="3" id="KW-0210">Decarboxylase</keyword>
<evidence type="ECO:0000313" key="8">
    <source>
        <dbReference type="EMBL" id="SHK31236.1"/>
    </source>
</evidence>
<dbReference type="AlphaFoldDB" id="A0A1M6RFR8"/>
<evidence type="ECO:0000256" key="5">
    <source>
        <dbReference type="ARBA" id="ARBA00023239"/>
    </source>
</evidence>
<sequence>MHKKLLEQVYNTSDFNSNGHILIDQLSSHLEDKLSASSRNAINWNEPEKELEFWKKFLTNGDKKDLFLEITKRTTYVHHPNYMGHQVSPPAPVTALTGLISSLLNNGTAVYEMGMSSNAIERIIIELICEKIGFDDTSGGFLTSGGTLANLTALLSARKAITKRDIWNEGNQNQLGIMVSEEAHYCVDRAARIMGLGEQGIIKVPVTKEFRMDTDLLESKFKEAQEKGIEIFAIIGSAPSTATGIFDDLEVFGEFAKKQNIWFHVDGAHGGAGIFSKKYKHTLKGIELADSVVIDGHKMMMMPALTTALLYKNVVNANATFSQKADYLLTDSEHEDWYNSGKRTFECTKNMMAIHWFTMLKLYGEEVFDANVTHLYDLGAHFAHLIEKEPNFELALQPMSNIVCFRYCPANMDEEHINALNAKIRQSLLEDGEFYIVQTKLKGMHYMRITVMNPFTTDQHFKALIKKIKSFATR</sequence>
<dbReference type="Pfam" id="PF00282">
    <property type="entry name" value="Pyridoxal_deC"/>
    <property type="match status" value="1"/>
</dbReference>
<keyword evidence="4 6" id="KW-0663">Pyridoxal phosphate</keyword>
<protein>
    <submittedName>
        <fullName evidence="8">L-2,4-diaminobutyrate decarboxylase</fullName>
    </submittedName>
</protein>
<dbReference type="InterPro" id="IPR015421">
    <property type="entry name" value="PyrdxlP-dep_Trfase_major"/>
</dbReference>
<proteinExistence type="inferred from homology"/>
<dbReference type="OrthoDB" id="9803665at2"/>
<evidence type="ECO:0000256" key="3">
    <source>
        <dbReference type="ARBA" id="ARBA00022793"/>
    </source>
</evidence>
<dbReference type="PANTHER" id="PTHR45677:SF8">
    <property type="entry name" value="CYSTEINE SULFINIC ACID DECARBOXYLASE"/>
    <property type="match status" value="1"/>
</dbReference>
<name>A0A1M6RFR8_9FLAO</name>
<organism evidence="8 9">
    <name type="scientific">Maribacter aquivivus</name>
    <dbReference type="NCBI Taxonomy" id="228958"/>
    <lineage>
        <taxon>Bacteria</taxon>
        <taxon>Pseudomonadati</taxon>
        <taxon>Bacteroidota</taxon>
        <taxon>Flavobacteriia</taxon>
        <taxon>Flavobacteriales</taxon>
        <taxon>Flavobacteriaceae</taxon>
        <taxon>Maribacter</taxon>
    </lineage>
</organism>
<accession>A0A1M6RFR8</accession>
<dbReference type="Proteomes" id="UP000184314">
    <property type="component" value="Unassembled WGS sequence"/>
</dbReference>
<dbReference type="STRING" id="228958.SAMN04488007_2711"/>
<dbReference type="RefSeq" id="WP_073244967.1">
    <property type="nucleotide sequence ID" value="NZ_FQZX01000002.1"/>
</dbReference>
<evidence type="ECO:0000256" key="6">
    <source>
        <dbReference type="PIRSR" id="PIRSR602129-50"/>
    </source>
</evidence>
<dbReference type="GO" id="GO:0005737">
    <property type="term" value="C:cytoplasm"/>
    <property type="evidence" value="ECO:0007669"/>
    <property type="project" value="TreeGrafter"/>
</dbReference>
<comment type="cofactor">
    <cofactor evidence="1 6 7">
        <name>pyridoxal 5'-phosphate</name>
        <dbReference type="ChEBI" id="CHEBI:597326"/>
    </cofactor>
</comment>
<evidence type="ECO:0000256" key="7">
    <source>
        <dbReference type="RuleBase" id="RU000382"/>
    </source>
</evidence>
<evidence type="ECO:0000256" key="2">
    <source>
        <dbReference type="ARBA" id="ARBA00009533"/>
    </source>
</evidence>
<dbReference type="PRINTS" id="PR00800">
    <property type="entry name" value="YHDCRBOXLASE"/>
</dbReference>
<dbReference type="GO" id="GO:0030170">
    <property type="term" value="F:pyridoxal phosphate binding"/>
    <property type="evidence" value="ECO:0007669"/>
    <property type="project" value="InterPro"/>
</dbReference>
<keyword evidence="5 7" id="KW-0456">Lyase</keyword>
<gene>
    <name evidence="8" type="ORF">SAMN04488007_2711</name>
</gene>
<dbReference type="InterPro" id="IPR015424">
    <property type="entry name" value="PyrdxlP-dep_Trfase"/>
</dbReference>
<dbReference type="GO" id="GO:0019752">
    <property type="term" value="P:carboxylic acid metabolic process"/>
    <property type="evidence" value="ECO:0007669"/>
    <property type="project" value="InterPro"/>
</dbReference>
<dbReference type="InterPro" id="IPR002129">
    <property type="entry name" value="PyrdxlP-dep_de-COase"/>
</dbReference>
<feature type="modified residue" description="N6-(pyridoxal phosphate)lysine" evidence="6">
    <location>
        <position position="298"/>
    </location>
</feature>
<dbReference type="SUPFAM" id="SSF53383">
    <property type="entry name" value="PLP-dependent transferases"/>
    <property type="match status" value="1"/>
</dbReference>
<evidence type="ECO:0000256" key="4">
    <source>
        <dbReference type="ARBA" id="ARBA00022898"/>
    </source>
</evidence>
<dbReference type="InterPro" id="IPR010977">
    <property type="entry name" value="Aromatic_deC"/>
</dbReference>
<comment type="similarity">
    <text evidence="2 7">Belongs to the group II decarboxylase family.</text>
</comment>
<dbReference type="Gene3D" id="3.90.1150.170">
    <property type="match status" value="1"/>
</dbReference>
<dbReference type="Gene3D" id="3.40.640.10">
    <property type="entry name" value="Type I PLP-dependent aspartate aminotransferase-like (Major domain)"/>
    <property type="match status" value="1"/>
</dbReference>
<dbReference type="PANTHER" id="PTHR45677">
    <property type="entry name" value="GLUTAMATE DECARBOXYLASE-RELATED"/>
    <property type="match status" value="1"/>
</dbReference>
<dbReference type="GO" id="GO:0016831">
    <property type="term" value="F:carboxy-lyase activity"/>
    <property type="evidence" value="ECO:0007669"/>
    <property type="project" value="UniProtKB-KW"/>
</dbReference>